<evidence type="ECO:0000256" key="4">
    <source>
        <dbReference type="ARBA" id="ARBA00019905"/>
    </source>
</evidence>
<evidence type="ECO:0000256" key="6">
    <source>
        <dbReference type="ARBA" id="ARBA00023295"/>
    </source>
</evidence>
<evidence type="ECO:0000256" key="5">
    <source>
        <dbReference type="ARBA" id="ARBA00022801"/>
    </source>
</evidence>
<feature type="chain" id="PRO_5043687131" description="Trehalase" evidence="9">
    <location>
        <begin position="20"/>
        <end position="584"/>
    </location>
</feature>
<dbReference type="InterPro" id="IPR001661">
    <property type="entry name" value="Glyco_hydro_37"/>
</dbReference>
<dbReference type="PROSITE" id="PS00928">
    <property type="entry name" value="TREHALASE_2"/>
    <property type="match status" value="1"/>
</dbReference>
<dbReference type="InterPro" id="IPR008928">
    <property type="entry name" value="6-hairpin_glycosidase_sf"/>
</dbReference>
<keyword evidence="8" id="KW-0812">Transmembrane</keyword>
<keyword evidence="6 7" id="KW-0326">Glycosidase</keyword>
<evidence type="ECO:0000313" key="10">
    <source>
        <dbReference type="EMBL" id="KAJ8927272.1"/>
    </source>
</evidence>
<evidence type="ECO:0000256" key="8">
    <source>
        <dbReference type="SAM" id="Phobius"/>
    </source>
</evidence>
<comment type="similarity">
    <text evidence="2 7">Belongs to the glycosyl hydrolase 37 family.</text>
</comment>
<dbReference type="InterPro" id="IPR018232">
    <property type="entry name" value="Glyco_hydro_37_CS"/>
</dbReference>
<reference evidence="10" key="1">
    <citation type="journal article" date="2023" name="Insect Mol. Biol.">
        <title>Genome sequencing provides insights into the evolution of gene families encoding plant cell wall-degrading enzymes in longhorned beetles.</title>
        <authorList>
            <person name="Shin N.R."/>
            <person name="Okamura Y."/>
            <person name="Kirsch R."/>
            <person name="Pauchet Y."/>
        </authorList>
    </citation>
    <scope>NUCLEOTIDE SEQUENCE</scope>
    <source>
        <strain evidence="10">RBIC_L_NR</strain>
    </source>
</reference>
<protein>
    <recommendedName>
        <fullName evidence="4 7">Trehalase</fullName>
        <ecNumber evidence="3 7">3.2.1.28</ecNumber>
    </recommendedName>
    <alternativeName>
        <fullName evidence="7">Alpha-trehalose glucohydrolase</fullName>
    </alternativeName>
</protein>
<dbReference type="InterPro" id="IPR012341">
    <property type="entry name" value="6hp_glycosidase-like_sf"/>
</dbReference>
<dbReference type="GO" id="GO:0004555">
    <property type="term" value="F:alpha,alpha-trehalase activity"/>
    <property type="evidence" value="ECO:0007669"/>
    <property type="project" value="UniProtKB-EC"/>
</dbReference>
<comment type="caution">
    <text evidence="10">The sequence shown here is derived from an EMBL/GenBank/DDBJ whole genome shotgun (WGS) entry which is preliminary data.</text>
</comment>
<dbReference type="PROSITE" id="PS00927">
    <property type="entry name" value="TREHALASE_1"/>
    <property type="match status" value="1"/>
</dbReference>
<feature type="signal peptide" evidence="9">
    <location>
        <begin position="1"/>
        <end position="19"/>
    </location>
</feature>
<keyword evidence="8" id="KW-0472">Membrane</keyword>
<evidence type="ECO:0000256" key="9">
    <source>
        <dbReference type="SAM" id="SignalP"/>
    </source>
</evidence>
<keyword evidence="5 7" id="KW-0378">Hydrolase</keyword>
<evidence type="ECO:0000256" key="3">
    <source>
        <dbReference type="ARBA" id="ARBA00012757"/>
    </source>
</evidence>
<dbReference type="Pfam" id="PF01204">
    <property type="entry name" value="Trehalase"/>
    <property type="match status" value="1"/>
</dbReference>
<sequence length="584" mass="67520">MTQVTLLFITIFWYKHVRAQTLQSCDSMVYCQGKLLDVVQRAGIFQDSKTFVDMMQINPSTLTLTNFENLQKETDNNPTIKQIRKFVKDNFISEGELKNWSPSDIKRNPAFLEKIEDTVVRDFAKYLVSIWPMLARKIKKRISENQDRHSLIYVPYGFIIPGGRFKELYYWDSYWVIKGLLLSEMDKTVRGMLGNLISFVERYGFVPNGGRVYYLNRSQPPLLSLMVGLYIDATNDISWLNKNVGYLENELKWWLNKRTIVVSKDGSSYNLAHYAVESGTPRPESYIEDVRTCSIYKNQNEKELCYKNLKGAAESGWDFSSRWIFDNKGGVNANLTRIQTSRIVPVDLNAYLCKAFEELSRFYLLLGNQAKSKQWQEKVDSWKKSIELVLYDKKDGIWYDYDISLSRLRKYFFPSNFAPLWTESYERHLGKLYGSRAAKYIRNQGIHKFKGGIPTSLRQSGEQWDFPNAWPPLQEVVILGLLKSGDSDAFQLAKRFATLWINANILGYSGDKEMFEKYDAVNSGQYGGGGEYSIQTGFGWTNGVALSIINEFPGIVTSIAEPSFRCPLMIFLFIIILCSNYWIR</sequence>
<dbReference type="Gene3D" id="1.50.10.10">
    <property type="match status" value="1"/>
</dbReference>
<keyword evidence="8" id="KW-1133">Transmembrane helix</keyword>
<dbReference type="PRINTS" id="PR00744">
    <property type="entry name" value="GLHYDRLASE37"/>
</dbReference>
<comment type="catalytic activity">
    <reaction evidence="1 7">
        <text>alpha,alpha-trehalose + H2O = alpha-D-glucose + beta-D-glucose</text>
        <dbReference type="Rhea" id="RHEA:32675"/>
        <dbReference type="ChEBI" id="CHEBI:15377"/>
        <dbReference type="ChEBI" id="CHEBI:15903"/>
        <dbReference type="ChEBI" id="CHEBI:16551"/>
        <dbReference type="ChEBI" id="CHEBI:17925"/>
        <dbReference type="EC" id="3.2.1.28"/>
    </reaction>
</comment>
<accession>A0AAV8WL09</accession>
<gene>
    <name evidence="10" type="ORF">NQ314_020275</name>
</gene>
<dbReference type="SUPFAM" id="SSF48208">
    <property type="entry name" value="Six-hairpin glycosidases"/>
    <property type="match status" value="1"/>
</dbReference>
<dbReference type="PANTHER" id="PTHR23403:SF1">
    <property type="entry name" value="TREHALASE"/>
    <property type="match status" value="1"/>
</dbReference>
<evidence type="ECO:0000256" key="7">
    <source>
        <dbReference type="RuleBase" id="RU361180"/>
    </source>
</evidence>
<evidence type="ECO:0000256" key="1">
    <source>
        <dbReference type="ARBA" id="ARBA00001576"/>
    </source>
</evidence>
<dbReference type="GO" id="GO:0005993">
    <property type="term" value="P:trehalose catabolic process"/>
    <property type="evidence" value="ECO:0007669"/>
    <property type="project" value="TreeGrafter"/>
</dbReference>
<keyword evidence="11" id="KW-1185">Reference proteome</keyword>
<name>A0AAV8WL09_9CUCU</name>
<evidence type="ECO:0000256" key="2">
    <source>
        <dbReference type="ARBA" id="ARBA00005615"/>
    </source>
</evidence>
<proteinExistence type="inferred from homology"/>
<evidence type="ECO:0000313" key="11">
    <source>
        <dbReference type="Proteomes" id="UP001162156"/>
    </source>
</evidence>
<dbReference type="Proteomes" id="UP001162156">
    <property type="component" value="Unassembled WGS sequence"/>
</dbReference>
<dbReference type="EC" id="3.2.1.28" evidence="3 7"/>
<dbReference type="AlphaFoldDB" id="A0AAV8WL09"/>
<feature type="transmembrane region" description="Helical" evidence="8">
    <location>
        <begin position="567"/>
        <end position="583"/>
    </location>
</feature>
<dbReference type="PANTHER" id="PTHR23403">
    <property type="entry name" value="TREHALASE"/>
    <property type="match status" value="1"/>
</dbReference>
<organism evidence="10 11">
    <name type="scientific">Rhamnusium bicolor</name>
    <dbReference type="NCBI Taxonomy" id="1586634"/>
    <lineage>
        <taxon>Eukaryota</taxon>
        <taxon>Metazoa</taxon>
        <taxon>Ecdysozoa</taxon>
        <taxon>Arthropoda</taxon>
        <taxon>Hexapoda</taxon>
        <taxon>Insecta</taxon>
        <taxon>Pterygota</taxon>
        <taxon>Neoptera</taxon>
        <taxon>Endopterygota</taxon>
        <taxon>Coleoptera</taxon>
        <taxon>Polyphaga</taxon>
        <taxon>Cucujiformia</taxon>
        <taxon>Chrysomeloidea</taxon>
        <taxon>Cerambycidae</taxon>
        <taxon>Lepturinae</taxon>
        <taxon>Rhagiini</taxon>
        <taxon>Rhamnusium</taxon>
    </lineage>
</organism>
<keyword evidence="9" id="KW-0732">Signal</keyword>
<dbReference type="EMBL" id="JANEYF010005702">
    <property type="protein sequence ID" value="KAJ8927272.1"/>
    <property type="molecule type" value="Genomic_DNA"/>
</dbReference>